<dbReference type="InterPro" id="IPR011989">
    <property type="entry name" value="ARM-like"/>
</dbReference>
<sequence length="149" mass="14912">EPGDPVAVSAVLAALGHSATETRVAAAAALARVARRDDSSVVAALAARLEGDGPAVRQAAAVALGEVGGQGNGRAADELVARLTDQDLGVRQAAAAALRKLKGLGASAAISAASQDLRCADQAVHLREKRCNSRPTKTARLGAMSTAAR</sequence>
<dbReference type="SMART" id="SM00567">
    <property type="entry name" value="EZ_HEAT"/>
    <property type="match status" value="3"/>
</dbReference>
<dbReference type="InterPro" id="IPR016024">
    <property type="entry name" value="ARM-type_fold"/>
</dbReference>
<evidence type="ECO:0000313" key="1">
    <source>
        <dbReference type="EMBL" id="CAE8673895.1"/>
    </source>
</evidence>
<comment type="caution">
    <text evidence="1">The sequence shown here is derived from an EMBL/GenBank/DDBJ whole genome shotgun (WGS) entry which is preliminary data.</text>
</comment>
<dbReference type="AlphaFoldDB" id="A0A813JBW5"/>
<reference evidence="1" key="1">
    <citation type="submission" date="2021-02" db="EMBL/GenBank/DDBJ databases">
        <authorList>
            <person name="Dougan E. K."/>
            <person name="Rhodes N."/>
            <person name="Thang M."/>
            <person name="Chan C."/>
        </authorList>
    </citation>
    <scope>NUCLEOTIDE SEQUENCE</scope>
</reference>
<dbReference type="SUPFAM" id="SSF48371">
    <property type="entry name" value="ARM repeat"/>
    <property type="match status" value="1"/>
</dbReference>
<feature type="non-terminal residue" evidence="1">
    <location>
        <position position="1"/>
    </location>
</feature>
<name>A0A813JBW5_POLGL</name>
<evidence type="ECO:0008006" key="3">
    <source>
        <dbReference type="Google" id="ProtNLM"/>
    </source>
</evidence>
<dbReference type="EMBL" id="CAJNNW010024723">
    <property type="protein sequence ID" value="CAE8673895.1"/>
    <property type="molecule type" value="Genomic_DNA"/>
</dbReference>
<gene>
    <name evidence="1" type="ORF">PGLA2088_LOCUS18722</name>
</gene>
<proteinExistence type="predicted"/>
<protein>
    <recommendedName>
        <fullName evidence="3">HEAT repeat domain-containing protein</fullName>
    </recommendedName>
</protein>
<dbReference type="Gene3D" id="1.25.10.10">
    <property type="entry name" value="Leucine-rich Repeat Variant"/>
    <property type="match status" value="1"/>
</dbReference>
<dbReference type="Pfam" id="PF13646">
    <property type="entry name" value="HEAT_2"/>
    <property type="match status" value="1"/>
</dbReference>
<evidence type="ECO:0000313" key="2">
    <source>
        <dbReference type="Proteomes" id="UP000626109"/>
    </source>
</evidence>
<accession>A0A813JBW5</accession>
<dbReference type="InterPro" id="IPR004155">
    <property type="entry name" value="PBS_lyase_HEAT"/>
</dbReference>
<dbReference type="Proteomes" id="UP000626109">
    <property type="component" value="Unassembled WGS sequence"/>
</dbReference>
<organism evidence="1 2">
    <name type="scientific">Polarella glacialis</name>
    <name type="common">Dinoflagellate</name>
    <dbReference type="NCBI Taxonomy" id="89957"/>
    <lineage>
        <taxon>Eukaryota</taxon>
        <taxon>Sar</taxon>
        <taxon>Alveolata</taxon>
        <taxon>Dinophyceae</taxon>
        <taxon>Suessiales</taxon>
        <taxon>Suessiaceae</taxon>
        <taxon>Polarella</taxon>
    </lineage>
</organism>